<protein>
    <recommendedName>
        <fullName evidence="5">RxLR effector protein</fullName>
    </recommendedName>
</protein>
<reference evidence="3 4" key="1">
    <citation type="submission" date="2019-07" db="EMBL/GenBank/DDBJ databases">
        <title>Genomics analysis of Aphanomyces spp. identifies a new class of oomycete effector associated with host adaptation.</title>
        <authorList>
            <person name="Gaulin E."/>
        </authorList>
    </citation>
    <scope>NUCLEOTIDE SEQUENCE [LARGE SCALE GENOMIC DNA]</scope>
    <source>
        <strain evidence="3 4">ATCC 201684</strain>
    </source>
</reference>
<dbReference type="EMBL" id="VJMJ01000261">
    <property type="protein sequence ID" value="KAF0724836.1"/>
    <property type="molecule type" value="Genomic_DNA"/>
</dbReference>
<comment type="caution">
    <text evidence="3">The sequence shown here is derived from an EMBL/GenBank/DDBJ whole genome shotgun (WGS) entry which is preliminary data.</text>
</comment>
<evidence type="ECO:0000313" key="3">
    <source>
        <dbReference type="EMBL" id="KAF0724836.1"/>
    </source>
</evidence>
<sequence>MRVLTPLVLVASAVLAFKQPRHDSSLMANHQQVRMDSAIQDHRILLSDASVASFNSPKRSLVANGNFITSCFGSLCGKPGKKAARESSRESSRHSEVAPHVGNTATSPVRNAKSKGSKNQQLGGSGSQSFGGSGRQPRGDTRRRPRSGSNGRVPLKDITNTVGRSNSRHI</sequence>
<gene>
    <name evidence="3" type="ORF">Ae201684_016585</name>
</gene>
<dbReference type="AlphaFoldDB" id="A0A6G0WBQ1"/>
<proteinExistence type="predicted"/>
<feature type="compositionally biased region" description="Basic and acidic residues" evidence="1">
    <location>
        <begin position="83"/>
        <end position="97"/>
    </location>
</feature>
<organism evidence="3 4">
    <name type="scientific">Aphanomyces euteiches</name>
    <dbReference type="NCBI Taxonomy" id="100861"/>
    <lineage>
        <taxon>Eukaryota</taxon>
        <taxon>Sar</taxon>
        <taxon>Stramenopiles</taxon>
        <taxon>Oomycota</taxon>
        <taxon>Saprolegniomycetes</taxon>
        <taxon>Saprolegniales</taxon>
        <taxon>Verrucalvaceae</taxon>
        <taxon>Aphanomyces</taxon>
    </lineage>
</organism>
<keyword evidence="2" id="KW-0732">Signal</keyword>
<feature type="compositionally biased region" description="Polar residues" evidence="1">
    <location>
        <begin position="158"/>
        <end position="170"/>
    </location>
</feature>
<name>A0A6G0WBQ1_9STRA</name>
<evidence type="ECO:0000256" key="1">
    <source>
        <dbReference type="SAM" id="MobiDB-lite"/>
    </source>
</evidence>
<dbReference type="VEuPathDB" id="FungiDB:AeMF1_017880"/>
<keyword evidence="4" id="KW-1185">Reference proteome</keyword>
<feature type="signal peptide" evidence="2">
    <location>
        <begin position="1"/>
        <end position="16"/>
    </location>
</feature>
<evidence type="ECO:0000256" key="2">
    <source>
        <dbReference type="SAM" id="SignalP"/>
    </source>
</evidence>
<feature type="chain" id="PRO_5026029127" description="RxLR effector protein" evidence="2">
    <location>
        <begin position="17"/>
        <end position="170"/>
    </location>
</feature>
<feature type="compositionally biased region" description="Gly residues" evidence="1">
    <location>
        <begin position="123"/>
        <end position="134"/>
    </location>
</feature>
<accession>A0A6G0WBQ1</accession>
<evidence type="ECO:0008006" key="5">
    <source>
        <dbReference type="Google" id="ProtNLM"/>
    </source>
</evidence>
<feature type="region of interest" description="Disordered" evidence="1">
    <location>
        <begin position="76"/>
        <end position="170"/>
    </location>
</feature>
<dbReference type="Proteomes" id="UP000481153">
    <property type="component" value="Unassembled WGS sequence"/>
</dbReference>
<evidence type="ECO:0000313" key="4">
    <source>
        <dbReference type="Proteomes" id="UP000481153"/>
    </source>
</evidence>